<reference evidence="2" key="1">
    <citation type="submission" date="2018-02" db="EMBL/GenBank/DDBJ databases">
        <title>Rhizophora mucronata_Transcriptome.</title>
        <authorList>
            <person name="Meera S.P."/>
            <person name="Sreeshan A."/>
            <person name="Augustine A."/>
        </authorList>
    </citation>
    <scope>NUCLEOTIDE SEQUENCE</scope>
    <source>
        <tissue evidence="2">Leaf</tissue>
    </source>
</reference>
<evidence type="ECO:0000256" key="1">
    <source>
        <dbReference type="SAM" id="SignalP"/>
    </source>
</evidence>
<keyword evidence="1" id="KW-0732">Signal</keyword>
<proteinExistence type="predicted"/>
<name>A0A2P2QEI6_RHIMU</name>
<evidence type="ECO:0000313" key="2">
    <source>
        <dbReference type="EMBL" id="MBX65345.1"/>
    </source>
</evidence>
<protein>
    <submittedName>
        <fullName evidence="2">Uncharacterized protein</fullName>
    </submittedName>
</protein>
<accession>A0A2P2QEI6</accession>
<organism evidence="2">
    <name type="scientific">Rhizophora mucronata</name>
    <name type="common">Asiatic mangrove</name>
    <dbReference type="NCBI Taxonomy" id="61149"/>
    <lineage>
        <taxon>Eukaryota</taxon>
        <taxon>Viridiplantae</taxon>
        <taxon>Streptophyta</taxon>
        <taxon>Embryophyta</taxon>
        <taxon>Tracheophyta</taxon>
        <taxon>Spermatophyta</taxon>
        <taxon>Magnoliopsida</taxon>
        <taxon>eudicotyledons</taxon>
        <taxon>Gunneridae</taxon>
        <taxon>Pentapetalae</taxon>
        <taxon>rosids</taxon>
        <taxon>fabids</taxon>
        <taxon>Malpighiales</taxon>
        <taxon>Rhizophoraceae</taxon>
        <taxon>Rhizophora</taxon>
    </lineage>
</organism>
<dbReference type="AlphaFoldDB" id="A0A2P2QEI6"/>
<feature type="signal peptide" evidence="1">
    <location>
        <begin position="1"/>
        <end position="17"/>
    </location>
</feature>
<feature type="chain" id="PRO_5015165042" evidence="1">
    <location>
        <begin position="18"/>
        <end position="42"/>
    </location>
</feature>
<sequence length="42" mass="4710">MLLSLFLTVLLICHKGPQPPGILLQTPRFPSLSFPPYGYHTD</sequence>
<dbReference type="EMBL" id="GGEC01084861">
    <property type="protein sequence ID" value="MBX65345.1"/>
    <property type="molecule type" value="Transcribed_RNA"/>
</dbReference>